<proteinExistence type="predicted"/>
<dbReference type="AlphaFoldDB" id="A0A8H4LM27"/>
<organism evidence="2 3">
    <name type="scientific">Fusarium albosuccineum</name>
    <dbReference type="NCBI Taxonomy" id="1237068"/>
    <lineage>
        <taxon>Eukaryota</taxon>
        <taxon>Fungi</taxon>
        <taxon>Dikarya</taxon>
        <taxon>Ascomycota</taxon>
        <taxon>Pezizomycotina</taxon>
        <taxon>Sordariomycetes</taxon>
        <taxon>Hypocreomycetidae</taxon>
        <taxon>Hypocreales</taxon>
        <taxon>Nectriaceae</taxon>
        <taxon>Fusarium</taxon>
        <taxon>Fusarium decemcellulare species complex</taxon>
    </lineage>
</organism>
<evidence type="ECO:0000313" key="3">
    <source>
        <dbReference type="Proteomes" id="UP000554235"/>
    </source>
</evidence>
<sequence>MTSTKGYHYPWASLTGQLATRSEGTTPRPVAQPPHSEVLLLQEPKASTVSPQYSANTSDPPSSVMEFSCFSFLYIEWVFCAGLIVGCWCSTSLRPGAASRPVKDLHSHARQSHDAGAIPTEDSPSGLPSARRDASPGPPERLDVSLSHPKCGDDSARPPLTATSSPIRVLPELAGLLGGLFAGHSQAGSFRRLHPWPVHFSTIGQGDDGMTATAALFRHPVAPQRFSRGTDSNGWWCPRFRLQALISAGNLGILWPSLSSR</sequence>
<accession>A0A8H4LM27</accession>
<feature type="compositionally biased region" description="Basic and acidic residues" evidence="1">
    <location>
        <begin position="104"/>
        <end position="113"/>
    </location>
</feature>
<feature type="region of interest" description="Disordered" evidence="1">
    <location>
        <begin position="104"/>
        <end position="163"/>
    </location>
</feature>
<evidence type="ECO:0000313" key="2">
    <source>
        <dbReference type="EMBL" id="KAF4471020.1"/>
    </source>
</evidence>
<dbReference type="Proteomes" id="UP000554235">
    <property type="component" value="Unassembled WGS sequence"/>
</dbReference>
<name>A0A8H4LM27_9HYPO</name>
<dbReference type="EMBL" id="JAADYS010000261">
    <property type="protein sequence ID" value="KAF4471020.1"/>
    <property type="molecule type" value="Genomic_DNA"/>
</dbReference>
<keyword evidence="3" id="KW-1185">Reference proteome</keyword>
<gene>
    <name evidence="2" type="ORF">FALBO_2070</name>
</gene>
<comment type="caution">
    <text evidence="2">The sequence shown here is derived from an EMBL/GenBank/DDBJ whole genome shotgun (WGS) entry which is preliminary data.</text>
</comment>
<protein>
    <submittedName>
        <fullName evidence="2">Uncharacterized protein</fullName>
    </submittedName>
</protein>
<evidence type="ECO:0000256" key="1">
    <source>
        <dbReference type="SAM" id="MobiDB-lite"/>
    </source>
</evidence>
<reference evidence="2 3" key="1">
    <citation type="submission" date="2020-01" db="EMBL/GenBank/DDBJ databases">
        <title>Identification and distribution of gene clusters putatively required for synthesis of sphingolipid metabolism inhibitors in phylogenetically diverse species of the filamentous fungus Fusarium.</title>
        <authorList>
            <person name="Kim H.-S."/>
            <person name="Busman M."/>
            <person name="Brown D.W."/>
            <person name="Divon H."/>
            <person name="Uhlig S."/>
            <person name="Proctor R.H."/>
        </authorList>
    </citation>
    <scope>NUCLEOTIDE SEQUENCE [LARGE SCALE GENOMIC DNA]</scope>
    <source>
        <strain evidence="2 3">NRRL 20459</strain>
    </source>
</reference>